<reference evidence="1" key="1">
    <citation type="submission" date="2014-11" db="EMBL/GenBank/DDBJ databases">
        <authorList>
            <person name="Amaro Gonzalez C."/>
        </authorList>
    </citation>
    <scope>NUCLEOTIDE SEQUENCE</scope>
</reference>
<evidence type="ECO:0000313" key="1">
    <source>
        <dbReference type="EMBL" id="JAH84561.1"/>
    </source>
</evidence>
<organism evidence="1">
    <name type="scientific">Anguilla anguilla</name>
    <name type="common">European freshwater eel</name>
    <name type="synonym">Muraena anguilla</name>
    <dbReference type="NCBI Taxonomy" id="7936"/>
    <lineage>
        <taxon>Eukaryota</taxon>
        <taxon>Metazoa</taxon>
        <taxon>Chordata</taxon>
        <taxon>Craniata</taxon>
        <taxon>Vertebrata</taxon>
        <taxon>Euteleostomi</taxon>
        <taxon>Actinopterygii</taxon>
        <taxon>Neopterygii</taxon>
        <taxon>Teleostei</taxon>
        <taxon>Anguilliformes</taxon>
        <taxon>Anguillidae</taxon>
        <taxon>Anguilla</taxon>
    </lineage>
</organism>
<reference evidence="1" key="2">
    <citation type="journal article" date="2015" name="Fish Shellfish Immunol.">
        <title>Early steps in the European eel (Anguilla anguilla)-Vibrio vulnificus interaction in the gills: Role of the RtxA13 toxin.</title>
        <authorList>
            <person name="Callol A."/>
            <person name="Pajuelo D."/>
            <person name="Ebbesson L."/>
            <person name="Teles M."/>
            <person name="MacKenzie S."/>
            <person name="Amaro C."/>
        </authorList>
    </citation>
    <scope>NUCLEOTIDE SEQUENCE</scope>
</reference>
<protein>
    <submittedName>
        <fullName evidence="1">Uncharacterized protein</fullName>
    </submittedName>
</protein>
<proteinExistence type="predicted"/>
<dbReference type="AlphaFoldDB" id="A0A0E9W2M1"/>
<sequence>MNVRSQVKPLLHLIMVPNQNNLEK</sequence>
<accession>A0A0E9W2M1</accession>
<name>A0A0E9W2M1_ANGAN</name>
<dbReference type="EMBL" id="GBXM01024016">
    <property type="protein sequence ID" value="JAH84561.1"/>
    <property type="molecule type" value="Transcribed_RNA"/>
</dbReference>